<reference evidence="1 2" key="1">
    <citation type="submission" date="2017-03" db="EMBL/GenBank/DDBJ databases">
        <authorList>
            <person name="Afonso C.L."/>
            <person name="Miller P.J."/>
            <person name="Scott M.A."/>
            <person name="Spackman E."/>
            <person name="Goraichik I."/>
            <person name="Dimitrov K.M."/>
            <person name="Suarez D.L."/>
            <person name="Swayne D.E."/>
        </authorList>
    </citation>
    <scope>NUCLEOTIDE SEQUENCE [LARGE SCALE GENOMIC DNA]</scope>
    <source>
        <strain evidence="1">PRJEB14757</strain>
    </source>
</reference>
<protein>
    <submittedName>
        <fullName evidence="1">Uncharacterized protein</fullName>
    </submittedName>
</protein>
<dbReference type="AlphaFoldDB" id="A0A1W1H9X3"/>
<dbReference type="STRING" id="1246637.MTBBW1_1740014"/>
<organism evidence="1 2">
    <name type="scientific">Desulfamplus magnetovallimortis</name>
    <dbReference type="NCBI Taxonomy" id="1246637"/>
    <lineage>
        <taxon>Bacteria</taxon>
        <taxon>Pseudomonadati</taxon>
        <taxon>Thermodesulfobacteriota</taxon>
        <taxon>Desulfobacteria</taxon>
        <taxon>Desulfobacterales</taxon>
        <taxon>Desulfobacteraceae</taxon>
        <taxon>Desulfamplus</taxon>
    </lineage>
</organism>
<keyword evidence="2" id="KW-1185">Reference proteome</keyword>
<sequence>MNLTVEGVVKAIVRISPRVLRLMGKKSEKTEASVSVVPEPGYPLKVLSMKLQEGKHIVAEIKSNNTQNDGCEIVVRNIMNRPGRYFDMIVLKTDSTIQPEIKISVFGNIME</sequence>
<dbReference type="EMBL" id="FWEV01000084">
    <property type="protein sequence ID" value="SLM29284.1"/>
    <property type="molecule type" value="Genomic_DNA"/>
</dbReference>
<evidence type="ECO:0000313" key="2">
    <source>
        <dbReference type="Proteomes" id="UP000191931"/>
    </source>
</evidence>
<evidence type="ECO:0000313" key="1">
    <source>
        <dbReference type="EMBL" id="SLM29284.1"/>
    </source>
</evidence>
<gene>
    <name evidence="1" type="ORF">MTBBW1_1740014</name>
</gene>
<dbReference type="Proteomes" id="UP000191931">
    <property type="component" value="Unassembled WGS sequence"/>
</dbReference>
<name>A0A1W1H9X3_9BACT</name>
<proteinExistence type="predicted"/>
<accession>A0A1W1H9X3</accession>